<dbReference type="PANTHER" id="PTHR33677:SF3">
    <property type="entry name" value="COPPER-SENSING TRANSCRIPTIONAL REPRESSOR RICR"/>
    <property type="match status" value="1"/>
</dbReference>
<dbReference type="GO" id="GO:0046872">
    <property type="term" value="F:metal ion binding"/>
    <property type="evidence" value="ECO:0007669"/>
    <property type="project" value="InterPro"/>
</dbReference>
<proteinExistence type="predicted"/>
<evidence type="ECO:0000313" key="3">
    <source>
        <dbReference type="Proteomes" id="UP001203136"/>
    </source>
</evidence>
<comment type="caution">
    <text evidence="1">The sequence shown here is derived from an EMBL/GenBank/DDBJ whole genome shotgun (WGS) entry which is preliminary data.</text>
</comment>
<dbReference type="Proteomes" id="UP001203136">
    <property type="component" value="Unassembled WGS sequence"/>
</dbReference>
<dbReference type="PANTHER" id="PTHR33677">
    <property type="entry name" value="TRANSCRIPTIONAL REPRESSOR FRMR-RELATED"/>
    <property type="match status" value="1"/>
</dbReference>
<dbReference type="Proteomes" id="UP001300871">
    <property type="component" value="Unassembled WGS sequence"/>
</dbReference>
<dbReference type="GO" id="GO:0003677">
    <property type="term" value="F:DNA binding"/>
    <property type="evidence" value="ECO:0007669"/>
    <property type="project" value="InterPro"/>
</dbReference>
<dbReference type="EMBL" id="JAINVB010000001">
    <property type="protein sequence ID" value="MCK0086205.1"/>
    <property type="molecule type" value="Genomic_DNA"/>
</dbReference>
<dbReference type="EMBL" id="JAQLGM010000049">
    <property type="protein sequence ID" value="MDB2001871.1"/>
    <property type="molecule type" value="Genomic_DNA"/>
</dbReference>
<sequence>MSCCGNEERHKHRNLTEEKDLLKRLNRIEGQVRGIKAMVEDERYCVDILNQVSAVQAALNGFSRVLLSNHIKTCVIDEIEAGNAEETVEELCKTIQKLMK</sequence>
<evidence type="ECO:0000313" key="1">
    <source>
        <dbReference type="EMBL" id="MCK0086205.1"/>
    </source>
</evidence>
<dbReference type="RefSeq" id="WP_004461944.1">
    <property type="nucleotide sequence ID" value="NZ_BAABZD010000017.1"/>
</dbReference>
<protein>
    <submittedName>
        <fullName evidence="1">Metal-sensing transcriptional repressor</fullName>
    </submittedName>
</protein>
<reference evidence="1" key="1">
    <citation type="journal article" date="2022" name="Cell Host Microbe">
        <title>Colonization of the live biotherapeutic product VE303 and modulation of the microbiota and metabolites in healthy volunteers.</title>
        <authorList>
            <person name="Dsouza M."/>
            <person name="Menon R."/>
            <person name="Crossette E."/>
            <person name="Bhattarai S.K."/>
            <person name="Schneider J."/>
            <person name="Kim Y.G."/>
            <person name="Reddy S."/>
            <person name="Caballero S."/>
            <person name="Felix C."/>
            <person name="Cornacchione L."/>
            <person name="Hendrickson J."/>
            <person name="Watson A.R."/>
            <person name="Minot S.S."/>
            <person name="Greenfield N."/>
            <person name="Schopf L."/>
            <person name="Szabady R."/>
            <person name="Patarroyo J."/>
            <person name="Smith W."/>
            <person name="Harrison P."/>
            <person name="Kuijper E.J."/>
            <person name="Kelly C.P."/>
            <person name="Olle B."/>
            <person name="Bobilev D."/>
            <person name="Silber J.L."/>
            <person name="Bucci V."/>
            <person name="Roberts B."/>
            <person name="Faith J."/>
            <person name="Norman J.M."/>
        </authorList>
    </citation>
    <scope>NUCLEOTIDE SEQUENCE</scope>
    <source>
        <strain evidence="1">VE303-04</strain>
    </source>
</reference>
<dbReference type="GeneID" id="57970661"/>
<reference evidence="2" key="2">
    <citation type="submission" date="2023-01" db="EMBL/GenBank/DDBJ databases">
        <title>Human gut microbiome strain richness.</title>
        <authorList>
            <person name="Chen-Liaw A."/>
        </authorList>
    </citation>
    <scope>NUCLEOTIDE SEQUENCE</scope>
    <source>
        <strain evidence="2">B1_m1001713B170214d0_201011</strain>
    </source>
</reference>
<dbReference type="GO" id="GO:0045892">
    <property type="term" value="P:negative regulation of DNA-templated transcription"/>
    <property type="evidence" value="ECO:0007669"/>
    <property type="project" value="UniProtKB-ARBA"/>
</dbReference>
<dbReference type="Gene3D" id="1.20.58.1000">
    <property type="entry name" value="Metal-sensitive repressor, helix protomer"/>
    <property type="match status" value="1"/>
</dbReference>
<organism evidence="1 3">
    <name type="scientific">Clostridium symbiosum</name>
    <name type="common">Bacteroides symbiosus</name>
    <dbReference type="NCBI Taxonomy" id="1512"/>
    <lineage>
        <taxon>Bacteria</taxon>
        <taxon>Bacillati</taxon>
        <taxon>Bacillota</taxon>
        <taxon>Clostridia</taxon>
        <taxon>Lachnospirales</taxon>
        <taxon>Lachnospiraceae</taxon>
        <taxon>Otoolea</taxon>
    </lineage>
</organism>
<dbReference type="AlphaFoldDB" id="A0AAW6B0W8"/>
<dbReference type="Pfam" id="PF02583">
    <property type="entry name" value="Trns_repr_metal"/>
    <property type="match status" value="1"/>
</dbReference>
<dbReference type="InterPro" id="IPR003735">
    <property type="entry name" value="Metal_Tscrpt_repr"/>
</dbReference>
<evidence type="ECO:0000313" key="2">
    <source>
        <dbReference type="EMBL" id="MDB2001871.1"/>
    </source>
</evidence>
<gene>
    <name evidence="1" type="ORF">K5I21_10060</name>
    <name evidence="2" type="ORF">PM006_16875</name>
</gene>
<name>A0AAW6B0W8_CLOSY</name>
<dbReference type="InterPro" id="IPR038390">
    <property type="entry name" value="Metal_Tscrpt_repr_sf"/>
</dbReference>
<accession>A0AAW6B0W8</accession>